<evidence type="ECO:0000256" key="1">
    <source>
        <dbReference type="ARBA" id="ARBA00023157"/>
    </source>
</evidence>
<dbReference type="STRING" id="46731.A0A3M6T7M0"/>
<dbReference type="PROSITE" id="PS01286">
    <property type="entry name" value="FA58C_2"/>
    <property type="match status" value="2"/>
</dbReference>
<evidence type="ECO:0000313" key="3">
    <source>
        <dbReference type="EMBL" id="RMX37415.1"/>
    </source>
</evidence>
<comment type="caution">
    <text evidence="3">The sequence shown here is derived from an EMBL/GenBank/DDBJ whole genome shotgun (WGS) entry which is preliminary data.</text>
</comment>
<dbReference type="InterPro" id="IPR008979">
    <property type="entry name" value="Galactose-bd-like_sf"/>
</dbReference>
<organism evidence="3 4">
    <name type="scientific">Pocillopora damicornis</name>
    <name type="common">Cauliflower coral</name>
    <name type="synonym">Millepora damicornis</name>
    <dbReference type="NCBI Taxonomy" id="46731"/>
    <lineage>
        <taxon>Eukaryota</taxon>
        <taxon>Metazoa</taxon>
        <taxon>Cnidaria</taxon>
        <taxon>Anthozoa</taxon>
        <taxon>Hexacorallia</taxon>
        <taxon>Scleractinia</taxon>
        <taxon>Astrocoeniina</taxon>
        <taxon>Pocilloporidae</taxon>
        <taxon>Pocillopora</taxon>
    </lineage>
</organism>
<evidence type="ECO:0000313" key="4">
    <source>
        <dbReference type="Proteomes" id="UP000275408"/>
    </source>
</evidence>
<dbReference type="PANTHER" id="PTHR24543:SF291">
    <property type="entry name" value="SMOKE ALARM, ISOFORM D"/>
    <property type="match status" value="1"/>
</dbReference>
<dbReference type="CDD" id="cd00057">
    <property type="entry name" value="FA58C"/>
    <property type="match status" value="1"/>
</dbReference>
<keyword evidence="4" id="KW-1185">Reference proteome</keyword>
<dbReference type="Pfam" id="PF00754">
    <property type="entry name" value="F5_F8_type_C"/>
    <property type="match status" value="2"/>
</dbReference>
<feature type="domain" description="F5/8 type C" evidence="2">
    <location>
        <begin position="1"/>
        <end position="62"/>
    </location>
</feature>
<evidence type="ECO:0000259" key="2">
    <source>
        <dbReference type="PROSITE" id="PS50022"/>
    </source>
</evidence>
<dbReference type="AlphaFoldDB" id="A0A3M6T7M0"/>
<dbReference type="PANTHER" id="PTHR24543">
    <property type="entry name" value="MULTICOPPER OXIDASE-RELATED"/>
    <property type="match status" value="1"/>
</dbReference>
<reference evidence="3 4" key="1">
    <citation type="journal article" date="2018" name="Sci. Rep.">
        <title>Comparative analysis of the Pocillopora damicornis genome highlights role of immune system in coral evolution.</title>
        <authorList>
            <person name="Cunning R."/>
            <person name="Bay R.A."/>
            <person name="Gillette P."/>
            <person name="Baker A.C."/>
            <person name="Traylor-Knowles N."/>
        </authorList>
    </citation>
    <scope>NUCLEOTIDE SEQUENCE [LARGE SCALE GENOMIC DNA]</scope>
    <source>
        <strain evidence="3">RSMAS</strain>
        <tissue evidence="3">Whole animal</tissue>
    </source>
</reference>
<keyword evidence="1" id="KW-1015">Disulfide bond</keyword>
<dbReference type="SUPFAM" id="SSF49785">
    <property type="entry name" value="Galactose-binding domain-like"/>
    <property type="match status" value="2"/>
</dbReference>
<protein>
    <recommendedName>
        <fullName evidence="2">F5/8 type C domain-containing protein</fullName>
    </recommendedName>
</protein>
<dbReference type="SMART" id="SM00231">
    <property type="entry name" value="FA58C"/>
    <property type="match status" value="1"/>
</dbReference>
<sequence length="217" mass="24719">MRFKLFISNLLVSHLFQEFSGNFDQNTIVSHSLTVPIIARYIRFRPLAWNNQIGMRVELYGCQDCGKPLGMENFAISDGSISASSRYSSYHDPKNSRLNYEEGTGGWRAGINANSWLQIDLGHLFTKVTGVATQGRHSTIFPHHVTKYKLQYSEDGVSFQYYREEGQHNNKEFDGNADQDTVVYHGLHSPITARFIRFLPTAWSNSVALRVELYGCI</sequence>
<dbReference type="PROSITE" id="PS50022">
    <property type="entry name" value="FA58C_3"/>
    <property type="match status" value="2"/>
</dbReference>
<proteinExistence type="predicted"/>
<feature type="domain" description="F5/8 type C" evidence="2">
    <location>
        <begin position="65"/>
        <end position="216"/>
    </location>
</feature>
<dbReference type="Proteomes" id="UP000275408">
    <property type="component" value="Unassembled WGS sequence"/>
</dbReference>
<accession>A0A3M6T7M0</accession>
<dbReference type="InterPro" id="IPR000421">
    <property type="entry name" value="FA58C"/>
</dbReference>
<dbReference type="EMBL" id="RCHS01004142">
    <property type="protein sequence ID" value="RMX37415.1"/>
    <property type="molecule type" value="Genomic_DNA"/>
</dbReference>
<feature type="non-terminal residue" evidence="3">
    <location>
        <position position="217"/>
    </location>
</feature>
<dbReference type="FunFam" id="2.60.120.260:FF:000002">
    <property type="entry name" value="Coagulation factor VIII"/>
    <property type="match status" value="1"/>
</dbReference>
<name>A0A3M6T7M0_POCDA</name>
<dbReference type="Gene3D" id="2.60.120.260">
    <property type="entry name" value="Galactose-binding domain-like"/>
    <property type="match status" value="2"/>
</dbReference>
<gene>
    <name evidence="3" type="ORF">pdam_00022485</name>
</gene>